<comment type="caution">
    <text evidence="1">The sequence shown here is derived from an EMBL/GenBank/DDBJ whole genome shotgun (WGS) entry which is preliminary data.</text>
</comment>
<dbReference type="Proteomes" id="UP000789901">
    <property type="component" value="Unassembled WGS sequence"/>
</dbReference>
<sequence>MHSKAIKEDQTMFKTVQNETDECMNDAISAKAAVTELRKAEKLQENQEIDETAELQEILAPVQAEELTIKGDNSQPSFYANAE</sequence>
<gene>
    <name evidence="1" type="ORF">GMARGA_LOCUS22270</name>
</gene>
<organism evidence="1 2">
    <name type="scientific">Gigaspora margarita</name>
    <dbReference type="NCBI Taxonomy" id="4874"/>
    <lineage>
        <taxon>Eukaryota</taxon>
        <taxon>Fungi</taxon>
        <taxon>Fungi incertae sedis</taxon>
        <taxon>Mucoromycota</taxon>
        <taxon>Glomeromycotina</taxon>
        <taxon>Glomeromycetes</taxon>
        <taxon>Diversisporales</taxon>
        <taxon>Gigasporaceae</taxon>
        <taxon>Gigaspora</taxon>
    </lineage>
</organism>
<protein>
    <submittedName>
        <fullName evidence="1">39512_t:CDS:1</fullName>
    </submittedName>
</protein>
<dbReference type="EMBL" id="CAJVQB010021331">
    <property type="protein sequence ID" value="CAG8796802.1"/>
    <property type="molecule type" value="Genomic_DNA"/>
</dbReference>
<proteinExistence type="predicted"/>
<reference evidence="1 2" key="1">
    <citation type="submission" date="2021-06" db="EMBL/GenBank/DDBJ databases">
        <authorList>
            <person name="Kallberg Y."/>
            <person name="Tangrot J."/>
            <person name="Rosling A."/>
        </authorList>
    </citation>
    <scope>NUCLEOTIDE SEQUENCE [LARGE SCALE GENOMIC DNA]</scope>
    <source>
        <strain evidence="1 2">120-4 pot B 10/14</strain>
    </source>
</reference>
<evidence type="ECO:0000313" key="1">
    <source>
        <dbReference type="EMBL" id="CAG8796802.1"/>
    </source>
</evidence>
<accession>A0ABN7VT00</accession>
<evidence type="ECO:0000313" key="2">
    <source>
        <dbReference type="Proteomes" id="UP000789901"/>
    </source>
</evidence>
<name>A0ABN7VT00_GIGMA</name>
<keyword evidence="2" id="KW-1185">Reference proteome</keyword>